<dbReference type="PANTHER" id="PTHR43969:SF9">
    <property type="entry name" value="GLUTATHIONE S TRANSFERASE D10, ISOFORM A-RELATED"/>
    <property type="match status" value="1"/>
</dbReference>
<organism evidence="2 3">
    <name type="scientific">Pseudoalteromonas byunsanensis</name>
    <dbReference type="NCBI Taxonomy" id="327939"/>
    <lineage>
        <taxon>Bacteria</taxon>
        <taxon>Pseudomonadati</taxon>
        <taxon>Pseudomonadota</taxon>
        <taxon>Gammaproteobacteria</taxon>
        <taxon>Alteromonadales</taxon>
        <taxon>Pseudoalteromonadaceae</taxon>
        <taxon>Pseudoalteromonas</taxon>
    </lineage>
</organism>
<dbReference type="SUPFAM" id="SSF52833">
    <property type="entry name" value="Thioredoxin-like"/>
    <property type="match status" value="1"/>
</dbReference>
<dbReference type="GO" id="GO:0006749">
    <property type="term" value="P:glutathione metabolic process"/>
    <property type="evidence" value="ECO:0007669"/>
    <property type="project" value="TreeGrafter"/>
</dbReference>
<name>A0A1S1NDJ0_9GAMM</name>
<reference evidence="2 3" key="1">
    <citation type="submission" date="2016-10" db="EMBL/GenBank/DDBJ databases">
        <title>Pseudoalteromonas amylolytica sp. nov., isolated from the surface seawater.</title>
        <authorList>
            <person name="Wu Y.-H."/>
            <person name="Cheng H."/>
            <person name="Jin X.-B."/>
            <person name="Wang C.-S."/>
            <person name="Xu X.-W."/>
        </authorList>
    </citation>
    <scope>NUCLEOTIDE SEQUENCE [LARGE SCALE GENOMIC DNA]</scope>
    <source>
        <strain evidence="2 3">JCM 12483</strain>
    </source>
</reference>
<dbReference type="GO" id="GO:0004364">
    <property type="term" value="F:glutathione transferase activity"/>
    <property type="evidence" value="ECO:0007669"/>
    <property type="project" value="TreeGrafter"/>
</dbReference>
<dbReference type="CDD" id="cd00570">
    <property type="entry name" value="GST_N_family"/>
    <property type="match status" value="1"/>
</dbReference>
<evidence type="ECO:0000259" key="1">
    <source>
        <dbReference type="PROSITE" id="PS50404"/>
    </source>
</evidence>
<feature type="domain" description="GST N-terminal" evidence="1">
    <location>
        <begin position="1"/>
        <end position="79"/>
    </location>
</feature>
<proteinExistence type="predicted"/>
<dbReference type="PROSITE" id="PS50404">
    <property type="entry name" value="GST_NTER"/>
    <property type="match status" value="1"/>
</dbReference>
<comment type="caution">
    <text evidence="2">The sequence shown here is derived from an EMBL/GenBank/DDBJ whole genome shotgun (WGS) entry which is preliminary data.</text>
</comment>
<keyword evidence="2" id="KW-0808">Transferase</keyword>
<dbReference type="Proteomes" id="UP000180253">
    <property type="component" value="Unassembled WGS sequence"/>
</dbReference>
<protein>
    <submittedName>
        <fullName evidence="2">Glutathione S-transferase</fullName>
    </submittedName>
</protein>
<keyword evidence="3" id="KW-1185">Reference proteome</keyword>
<evidence type="ECO:0000313" key="2">
    <source>
        <dbReference type="EMBL" id="OHU97743.1"/>
    </source>
</evidence>
<dbReference type="Gene3D" id="3.40.30.10">
    <property type="entry name" value="Glutaredoxin"/>
    <property type="match status" value="1"/>
</dbReference>
<accession>A0A1S1NDJ0</accession>
<dbReference type="STRING" id="327939.BIW53_01255"/>
<dbReference type="Pfam" id="PF13417">
    <property type="entry name" value="GST_N_3"/>
    <property type="match status" value="1"/>
</dbReference>
<gene>
    <name evidence="2" type="ORF">BIW53_01255</name>
</gene>
<dbReference type="EMBL" id="MNAN01000009">
    <property type="protein sequence ID" value="OHU97743.1"/>
    <property type="molecule type" value="Genomic_DNA"/>
</dbReference>
<dbReference type="RefSeq" id="WP_070989868.1">
    <property type="nucleotide sequence ID" value="NZ_CBCSHD010000002.1"/>
</dbReference>
<dbReference type="PANTHER" id="PTHR43969">
    <property type="entry name" value="GLUTATHIONE S TRANSFERASE D10, ISOFORM A-RELATED"/>
    <property type="match status" value="1"/>
</dbReference>
<evidence type="ECO:0000313" key="3">
    <source>
        <dbReference type="Proteomes" id="UP000180253"/>
    </source>
</evidence>
<dbReference type="AlphaFoldDB" id="A0A1S1NDJ0"/>
<dbReference type="Gene3D" id="1.20.1050.10">
    <property type="match status" value="1"/>
</dbReference>
<sequence>MQLYGSDTSPYARRIRMFCALHNLNVDYQHLDIFSEAGKAVLVANNPARKIPFLVDGEHTVCDSGAVHRYLTEKFNLAKMTYWQENQLVNINACNDSLVELLLCSRSGFDIQSDVLFFNLQRERITAVLTDLNEQCVKTDFLDCDYLKISLYCLLDWIIFRSLAELAPYNALLNFYEVHKSLPGTTHSDPRI</sequence>
<dbReference type="InterPro" id="IPR004045">
    <property type="entry name" value="Glutathione_S-Trfase_N"/>
</dbReference>
<dbReference type="OrthoDB" id="8634103at2"/>
<dbReference type="InterPro" id="IPR036249">
    <property type="entry name" value="Thioredoxin-like_sf"/>
</dbReference>